<sequence>MFTNTVKKHLATSTHNVSMHDTPKNAWLASLCLEFSLTPSGSQLTHTKRNGPLSVQKAFYPEGRDCAHIYLLHPPAGIVSGDELRISIKVNEQAHALVTTPGANRFYRARKDLSIGDSKQLQHGNIFIAKQAKCENFPLETIVYEGADGFNTVDVHLTNDSAYLGWDITCLGLPSSGLLFNNGHYSQLNRVYCDNTLIYHDRISIKPDNEIYQHRAGLNNLSVFGTFMAYAPAGQLDEKNKKVLIAQLRDCIIAANAETKISISQIRQLLVIRYLGEHAQECKALFILLWQKIRPLYLNKEASIPRVWHT</sequence>
<comment type="subcellular location">
    <subcellularLocation>
        <location evidence="4">Cytoplasm</location>
    </subcellularLocation>
</comment>
<dbReference type="OrthoDB" id="9798842at2"/>
<keyword evidence="3 4" id="KW-0143">Chaperone</keyword>
<evidence type="ECO:0000313" key="6">
    <source>
        <dbReference type="Proteomes" id="UP000307702"/>
    </source>
</evidence>
<dbReference type="Proteomes" id="UP000307702">
    <property type="component" value="Unassembled WGS sequence"/>
</dbReference>
<evidence type="ECO:0000313" key="5">
    <source>
        <dbReference type="EMBL" id="TMM44055.1"/>
    </source>
</evidence>
<dbReference type="GO" id="GO:0016151">
    <property type="term" value="F:nickel cation binding"/>
    <property type="evidence" value="ECO:0007669"/>
    <property type="project" value="UniProtKB-UniRule"/>
</dbReference>
<dbReference type="GO" id="GO:0005737">
    <property type="term" value="C:cytoplasm"/>
    <property type="evidence" value="ECO:0007669"/>
    <property type="project" value="UniProtKB-SubCell"/>
</dbReference>
<protein>
    <recommendedName>
        <fullName evidence="4">Urease accessory protein UreD</fullName>
    </recommendedName>
</protein>
<evidence type="ECO:0000256" key="4">
    <source>
        <dbReference type="HAMAP-Rule" id="MF_01384"/>
    </source>
</evidence>
<evidence type="ECO:0000256" key="3">
    <source>
        <dbReference type="ARBA" id="ARBA00023186"/>
    </source>
</evidence>
<keyword evidence="2 4" id="KW-0996">Nickel insertion</keyword>
<name>A0A8H2JL54_9GAMM</name>
<dbReference type="PANTHER" id="PTHR33643">
    <property type="entry name" value="UREASE ACCESSORY PROTEIN D"/>
    <property type="match status" value="1"/>
</dbReference>
<dbReference type="HAMAP" id="MF_01384">
    <property type="entry name" value="UreD"/>
    <property type="match status" value="1"/>
</dbReference>
<dbReference type="PANTHER" id="PTHR33643:SF1">
    <property type="entry name" value="UREASE ACCESSORY PROTEIN D"/>
    <property type="match status" value="1"/>
</dbReference>
<comment type="similarity">
    <text evidence="1 4">Belongs to the UreD family.</text>
</comment>
<organism evidence="5 6">
    <name type="scientific">Colwellia ponticola</name>
    <dbReference type="NCBI Taxonomy" id="2304625"/>
    <lineage>
        <taxon>Bacteria</taxon>
        <taxon>Pseudomonadati</taxon>
        <taxon>Pseudomonadota</taxon>
        <taxon>Gammaproteobacteria</taxon>
        <taxon>Alteromonadales</taxon>
        <taxon>Colwelliaceae</taxon>
        <taxon>Colwellia</taxon>
    </lineage>
</organism>
<dbReference type="AlphaFoldDB" id="A0A8H2JL54"/>
<evidence type="ECO:0000256" key="1">
    <source>
        <dbReference type="ARBA" id="ARBA00007177"/>
    </source>
</evidence>
<comment type="caution">
    <text evidence="5">The sequence shown here is derived from an EMBL/GenBank/DDBJ whole genome shotgun (WGS) entry which is preliminary data.</text>
</comment>
<dbReference type="RefSeq" id="WP_138623582.1">
    <property type="nucleotide sequence ID" value="NZ_SZVP01000011.1"/>
</dbReference>
<proteinExistence type="inferred from homology"/>
<dbReference type="Pfam" id="PF01774">
    <property type="entry name" value="UreD"/>
    <property type="match status" value="1"/>
</dbReference>
<dbReference type="EMBL" id="SZVP01000011">
    <property type="protein sequence ID" value="TMM44055.1"/>
    <property type="molecule type" value="Genomic_DNA"/>
</dbReference>
<dbReference type="InterPro" id="IPR002669">
    <property type="entry name" value="UreD"/>
</dbReference>
<accession>A0A8H2JL54</accession>
<gene>
    <name evidence="4" type="primary">ureD</name>
    <name evidence="5" type="ORF">FCS21_11700</name>
</gene>
<keyword evidence="6" id="KW-1185">Reference proteome</keyword>
<keyword evidence="4" id="KW-0963">Cytoplasm</keyword>
<evidence type="ECO:0000256" key="2">
    <source>
        <dbReference type="ARBA" id="ARBA00022988"/>
    </source>
</evidence>
<comment type="subunit">
    <text evidence="4">UreD, UreF and UreG form a complex that acts as a GTP-hydrolysis-dependent molecular chaperone, activating the urease apoprotein by helping to assemble the nickel containing metallocenter of UreC. The UreE protein probably delivers the nickel.</text>
</comment>
<reference evidence="5 6" key="1">
    <citation type="submission" date="2019-05" db="EMBL/GenBank/DDBJ databases">
        <title>Colwellia ponticola sp. nov., isolated from seawater.</title>
        <authorList>
            <person name="Yoon J.-H."/>
        </authorList>
    </citation>
    <scope>NUCLEOTIDE SEQUENCE [LARGE SCALE GENOMIC DNA]</scope>
    <source>
        <strain evidence="5 6">OISW-25</strain>
    </source>
</reference>
<comment type="function">
    <text evidence="4">Required for maturation of urease via the functional incorporation of the urease nickel metallocenter.</text>
</comment>